<gene>
    <name evidence="5" type="primary">RPN3</name>
    <name evidence="5" type="ORF">MNAN1_000303</name>
</gene>
<feature type="region of interest" description="Disordered" evidence="3">
    <location>
        <begin position="109"/>
        <end position="151"/>
    </location>
</feature>
<keyword evidence="6" id="KW-1185">Reference proteome</keyword>
<dbReference type="InterPro" id="IPR036390">
    <property type="entry name" value="WH_DNA-bd_sf"/>
</dbReference>
<evidence type="ECO:0000256" key="1">
    <source>
        <dbReference type="ARBA" id="ARBA00007912"/>
    </source>
</evidence>
<sequence length="555" mass="61983">MSASAGGAVEPQVAPTVSQTDAASQGAAPTNTKMQYLALLRHNLAFLQRSVLHVEQRYVARVLRSLPYVRRQMHEKADVLALVIEESLKDAGMCDRSHTDTVRRTLRGLLPSAYQPEQPVQSSEQATAMDEDKSVSEESPSDEAAAPHKAGPVQAEALPECVAYLRLLVVVYLLDQPDKREASMELCAQALDDVVKQNRRSLDLLGAKLIFFLARCYELSPLGLSALRDKLLALQRTSSLRHDAEMNATVQNALLRMYIVEGNLYDQADKLVARATFPRAKASNPQVARYDYYVGRIRAVQLNYSDAHTCLQQAIRRAPQQGLLAQRSTDAEGVQTSKPLASGFLQTAHKLLIIVELLMGDLPERALFRIPMLRHALASYLPIVQAVRVGDLSLFQATLQEHEVLFLRDKTYSLILRLRHNVIKTGIRRISLAYSRISLTDITRKLHLDSEEDAEYVIAKAIRDGVIDARVEHDSGTMVSNEAVDIYATNEPQTQLQQRIDFCLQLHNDSVKAMRYSLDSHRAELASATAAHERERELANEIADGDMDESDEDWP</sequence>
<protein>
    <submittedName>
        <fullName evidence="5">26S proteasome non-ATPase regulatory subunit</fullName>
    </submittedName>
</protein>
<dbReference type="Gene3D" id="1.25.40.570">
    <property type="match status" value="1"/>
</dbReference>
<dbReference type="Pfam" id="PF08375">
    <property type="entry name" value="Rpn3_C"/>
    <property type="match status" value="1"/>
</dbReference>
<dbReference type="EMBL" id="CP119892">
    <property type="protein sequence ID" value="WFD25334.1"/>
    <property type="molecule type" value="Genomic_DNA"/>
</dbReference>
<dbReference type="PROSITE" id="PS50250">
    <property type="entry name" value="PCI"/>
    <property type="match status" value="1"/>
</dbReference>
<dbReference type="InterPro" id="IPR000717">
    <property type="entry name" value="PCI_dom"/>
</dbReference>
<feature type="compositionally biased region" description="Polar residues" evidence="3">
    <location>
        <begin position="15"/>
        <end position="28"/>
    </location>
</feature>
<dbReference type="SUPFAM" id="SSF46785">
    <property type="entry name" value="Winged helix' DNA-binding domain"/>
    <property type="match status" value="1"/>
</dbReference>
<name>A0AAF0EID2_9BASI</name>
<accession>A0AAF0EID2</accession>
<evidence type="ECO:0000259" key="4">
    <source>
        <dbReference type="PROSITE" id="PS50250"/>
    </source>
</evidence>
<reference evidence="5" key="1">
    <citation type="submission" date="2023-03" db="EMBL/GenBank/DDBJ databases">
        <title>Mating type loci evolution in Malassezia.</title>
        <authorList>
            <person name="Coelho M.A."/>
        </authorList>
    </citation>
    <scope>NUCLEOTIDE SEQUENCE</scope>
    <source>
        <strain evidence="5">CBS 9557</strain>
    </source>
</reference>
<keyword evidence="2 5" id="KW-0647">Proteasome</keyword>
<dbReference type="GO" id="GO:0030234">
    <property type="term" value="F:enzyme regulator activity"/>
    <property type="evidence" value="ECO:0007669"/>
    <property type="project" value="InterPro"/>
</dbReference>
<evidence type="ECO:0000256" key="3">
    <source>
        <dbReference type="SAM" id="MobiDB-lite"/>
    </source>
</evidence>
<organism evidence="5 6">
    <name type="scientific">Malassezia nana</name>
    <dbReference type="NCBI Taxonomy" id="180528"/>
    <lineage>
        <taxon>Eukaryota</taxon>
        <taxon>Fungi</taxon>
        <taxon>Dikarya</taxon>
        <taxon>Basidiomycota</taxon>
        <taxon>Ustilaginomycotina</taxon>
        <taxon>Malasseziomycetes</taxon>
        <taxon>Malasseziales</taxon>
        <taxon>Malasseziaceae</taxon>
        <taxon>Malassezia</taxon>
    </lineage>
</organism>
<dbReference type="Proteomes" id="UP001213623">
    <property type="component" value="Chromosome 1"/>
</dbReference>
<dbReference type="SMART" id="SM00088">
    <property type="entry name" value="PINT"/>
    <property type="match status" value="1"/>
</dbReference>
<dbReference type="SMART" id="SM00753">
    <property type="entry name" value="PAM"/>
    <property type="match status" value="1"/>
</dbReference>
<dbReference type="Pfam" id="PF25573">
    <property type="entry name" value="TPR_PSMD3_N"/>
    <property type="match status" value="1"/>
</dbReference>
<dbReference type="InterPro" id="IPR013586">
    <property type="entry name" value="PSMD3_C"/>
</dbReference>
<dbReference type="AlphaFoldDB" id="A0AAF0EID2"/>
<dbReference type="GO" id="GO:0042176">
    <property type="term" value="P:regulation of protein catabolic process"/>
    <property type="evidence" value="ECO:0007669"/>
    <property type="project" value="InterPro"/>
</dbReference>
<evidence type="ECO:0000313" key="5">
    <source>
        <dbReference type="EMBL" id="WFD25334.1"/>
    </source>
</evidence>
<proteinExistence type="inferred from homology"/>
<feature type="domain" description="PCI" evidence="4">
    <location>
        <begin position="288"/>
        <end position="485"/>
    </location>
</feature>
<dbReference type="PANTHER" id="PTHR10758:SF2">
    <property type="entry name" value="26S PROTEASOME NON-ATPASE REGULATORY SUBUNIT 3"/>
    <property type="match status" value="1"/>
</dbReference>
<dbReference type="InterPro" id="IPR057985">
    <property type="entry name" value="TPR_PSMD3_N"/>
</dbReference>
<feature type="region of interest" description="Disordered" evidence="3">
    <location>
        <begin position="1"/>
        <end position="28"/>
    </location>
</feature>
<dbReference type="Pfam" id="PF01399">
    <property type="entry name" value="PCI"/>
    <property type="match status" value="1"/>
</dbReference>
<dbReference type="PANTHER" id="PTHR10758">
    <property type="entry name" value="26S PROTEASOME NON-ATPASE REGULATORY SUBUNIT 3/COP9 SIGNALOSOME COMPLEX SUBUNIT 3"/>
    <property type="match status" value="1"/>
</dbReference>
<evidence type="ECO:0000256" key="2">
    <source>
        <dbReference type="ARBA" id="ARBA00022942"/>
    </source>
</evidence>
<dbReference type="InterPro" id="IPR050756">
    <property type="entry name" value="CSN3"/>
</dbReference>
<feature type="compositionally biased region" description="Acidic residues" evidence="3">
    <location>
        <begin position="543"/>
        <end position="555"/>
    </location>
</feature>
<dbReference type="GO" id="GO:0008541">
    <property type="term" value="C:proteasome regulatory particle, lid subcomplex"/>
    <property type="evidence" value="ECO:0007669"/>
    <property type="project" value="TreeGrafter"/>
</dbReference>
<feature type="region of interest" description="Disordered" evidence="3">
    <location>
        <begin position="531"/>
        <end position="555"/>
    </location>
</feature>
<comment type="similarity">
    <text evidence="1">Belongs to the proteasome subunit S3 family.</text>
</comment>
<dbReference type="GO" id="GO:0006511">
    <property type="term" value="P:ubiquitin-dependent protein catabolic process"/>
    <property type="evidence" value="ECO:0007669"/>
    <property type="project" value="TreeGrafter"/>
</dbReference>
<evidence type="ECO:0000313" key="6">
    <source>
        <dbReference type="Proteomes" id="UP001213623"/>
    </source>
</evidence>